<evidence type="ECO:0000313" key="1">
    <source>
        <dbReference type="EMBL" id="KKK62208.1"/>
    </source>
</evidence>
<dbReference type="AlphaFoldDB" id="A0A0F8WZX1"/>
<name>A0A0F8WZX1_9ZZZZ</name>
<comment type="caution">
    <text evidence="1">The sequence shown here is derived from an EMBL/GenBank/DDBJ whole genome shotgun (WGS) entry which is preliminary data.</text>
</comment>
<dbReference type="EMBL" id="LAZR01062105">
    <property type="protein sequence ID" value="KKK62208.1"/>
    <property type="molecule type" value="Genomic_DNA"/>
</dbReference>
<sequence length="75" mass="7790">MELVKAHQRALNEGGFNGANGRPLTVDGVLGPNTQHALNSQAKAADADGTQGITEGYADGRYVRKGQPVVIKGTT</sequence>
<reference evidence="1" key="1">
    <citation type="journal article" date="2015" name="Nature">
        <title>Complex archaea that bridge the gap between prokaryotes and eukaryotes.</title>
        <authorList>
            <person name="Spang A."/>
            <person name="Saw J.H."/>
            <person name="Jorgensen S.L."/>
            <person name="Zaremba-Niedzwiedzka K."/>
            <person name="Martijn J."/>
            <person name="Lind A.E."/>
            <person name="van Eijk R."/>
            <person name="Schleper C."/>
            <person name="Guy L."/>
            <person name="Ettema T.J."/>
        </authorList>
    </citation>
    <scope>NUCLEOTIDE SEQUENCE</scope>
</reference>
<gene>
    <name evidence="1" type="ORF">LCGC14_3006630</name>
</gene>
<accession>A0A0F8WZX1</accession>
<protein>
    <recommendedName>
        <fullName evidence="2">Peptidoglycan binding-like domain-containing protein</fullName>
    </recommendedName>
</protein>
<dbReference type="Gene3D" id="1.10.101.10">
    <property type="entry name" value="PGBD-like superfamily/PGBD"/>
    <property type="match status" value="1"/>
</dbReference>
<proteinExistence type="predicted"/>
<organism evidence="1">
    <name type="scientific">marine sediment metagenome</name>
    <dbReference type="NCBI Taxonomy" id="412755"/>
    <lineage>
        <taxon>unclassified sequences</taxon>
        <taxon>metagenomes</taxon>
        <taxon>ecological metagenomes</taxon>
    </lineage>
</organism>
<evidence type="ECO:0008006" key="2">
    <source>
        <dbReference type="Google" id="ProtNLM"/>
    </source>
</evidence>
<dbReference type="InterPro" id="IPR036366">
    <property type="entry name" value="PGBDSf"/>
</dbReference>